<name>A0AAD9D761_9STRA</name>
<dbReference type="Pfam" id="PF02798">
    <property type="entry name" value="GST_N"/>
    <property type="match status" value="1"/>
</dbReference>
<dbReference type="PROSITE" id="PS50404">
    <property type="entry name" value="GST_NTER"/>
    <property type="match status" value="1"/>
</dbReference>
<dbReference type="InterPro" id="IPR050213">
    <property type="entry name" value="GST_superfamily"/>
</dbReference>
<evidence type="ECO:0000313" key="5">
    <source>
        <dbReference type="Proteomes" id="UP001224775"/>
    </source>
</evidence>
<proteinExistence type="predicted"/>
<protein>
    <submittedName>
        <fullName evidence="4">Glutathione S-transferase</fullName>
        <ecNumber evidence="4">2.5.1.18</ecNumber>
    </submittedName>
</protein>
<dbReference type="EC" id="2.5.1.18" evidence="4"/>
<sequence length="244" mass="27261">MKTTNALLLLAAYLNSTAAFALQLKYFDIRGAAETCRVIFALGEESYTDVRYKIDQATFQSPEFNEAKENGDLKLNLNRAPVLVTPEGKTIGQSKAIERYLARRFGLMGKTPEEEGMIDCISEHCRDVKDAARQKGFSKFTRNKTDEEKAEARKEWFESDMPTMLIKIEEAVKETSDADGYSFGATTTYGDVAIWALLRDCFPADAEDTTKAAEKCVVLNAIADQIQSHPGVAKYLAERPDSLW</sequence>
<dbReference type="AlphaFoldDB" id="A0AAD9D761"/>
<organism evidence="4 5">
    <name type="scientific">Skeletonema marinoi</name>
    <dbReference type="NCBI Taxonomy" id="267567"/>
    <lineage>
        <taxon>Eukaryota</taxon>
        <taxon>Sar</taxon>
        <taxon>Stramenopiles</taxon>
        <taxon>Ochrophyta</taxon>
        <taxon>Bacillariophyta</taxon>
        <taxon>Coscinodiscophyceae</taxon>
        <taxon>Thalassiosirophycidae</taxon>
        <taxon>Thalassiosirales</taxon>
        <taxon>Skeletonemataceae</taxon>
        <taxon>Skeletonema</taxon>
        <taxon>Skeletonema marinoi-dohrnii complex</taxon>
    </lineage>
</organism>
<dbReference type="Pfam" id="PF14497">
    <property type="entry name" value="GST_C_3"/>
    <property type="match status" value="1"/>
</dbReference>
<keyword evidence="1" id="KW-0732">Signal</keyword>
<dbReference type="Proteomes" id="UP001224775">
    <property type="component" value="Unassembled WGS sequence"/>
</dbReference>
<evidence type="ECO:0000313" key="4">
    <source>
        <dbReference type="EMBL" id="KAK1735298.1"/>
    </source>
</evidence>
<dbReference type="Gene3D" id="3.40.30.10">
    <property type="entry name" value="Glutaredoxin"/>
    <property type="match status" value="1"/>
</dbReference>
<gene>
    <name evidence="4" type="ORF">QTG54_013912</name>
</gene>
<dbReference type="InterPro" id="IPR036249">
    <property type="entry name" value="Thioredoxin-like_sf"/>
</dbReference>
<dbReference type="CDD" id="cd03039">
    <property type="entry name" value="GST_N_Sigma_like"/>
    <property type="match status" value="1"/>
</dbReference>
<dbReference type="InterPro" id="IPR010987">
    <property type="entry name" value="Glutathione-S-Trfase_C-like"/>
</dbReference>
<dbReference type="PANTHER" id="PTHR11571">
    <property type="entry name" value="GLUTATHIONE S-TRANSFERASE"/>
    <property type="match status" value="1"/>
</dbReference>
<reference evidence="4" key="1">
    <citation type="submission" date="2023-06" db="EMBL/GenBank/DDBJ databases">
        <title>Survivors Of The Sea: Transcriptome response of Skeletonema marinoi to long-term dormancy.</title>
        <authorList>
            <person name="Pinder M.I.M."/>
            <person name="Kourtchenko O."/>
            <person name="Robertson E.K."/>
            <person name="Larsson T."/>
            <person name="Maumus F."/>
            <person name="Osuna-Cruz C.M."/>
            <person name="Vancaester E."/>
            <person name="Stenow R."/>
            <person name="Vandepoele K."/>
            <person name="Ploug H."/>
            <person name="Bruchert V."/>
            <person name="Godhe A."/>
            <person name="Topel M."/>
        </authorList>
    </citation>
    <scope>NUCLEOTIDE SEQUENCE</scope>
    <source>
        <strain evidence="4">R05AC</strain>
    </source>
</reference>
<dbReference type="PROSITE" id="PS50405">
    <property type="entry name" value="GST_CTER"/>
    <property type="match status" value="1"/>
</dbReference>
<feature type="signal peptide" evidence="1">
    <location>
        <begin position="1"/>
        <end position="19"/>
    </location>
</feature>
<dbReference type="InterPro" id="IPR040079">
    <property type="entry name" value="Glutathione_S-Trfase"/>
</dbReference>
<evidence type="ECO:0000256" key="1">
    <source>
        <dbReference type="SAM" id="SignalP"/>
    </source>
</evidence>
<feature type="chain" id="PRO_5042078157" evidence="1">
    <location>
        <begin position="20"/>
        <end position="244"/>
    </location>
</feature>
<dbReference type="InterPro" id="IPR036282">
    <property type="entry name" value="Glutathione-S-Trfase_C_sf"/>
</dbReference>
<keyword evidence="5" id="KW-1185">Reference proteome</keyword>
<keyword evidence="4" id="KW-0808">Transferase</keyword>
<dbReference type="Gene3D" id="1.20.1050.10">
    <property type="match status" value="1"/>
</dbReference>
<evidence type="ECO:0000259" key="3">
    <source>
        <dbReference type="PROSITE" id="PS50405"/>
    </source>
</evidence>
<dbReference type="SUPFAM" id="SSF47616">
    <property type="entry name" value="GST C-terminal domain-like"/>
    <property type="match status" value="1"/>
</dbReference>
<dbReference type="InterPro" id="IPR004046">
    <property type="entry name" value="GST_C"/>
</dbReference>
<feature type="domain" description="GST N-terminal" evidence="2">
    <location>
        <begin position="20"/>
        <end position="109"/>
    </location>
</feature>
<dbReference type="InterPro" id="IPR004045">
    <property type="entry name" value="Glutathione_S-Trfase_N"/>
</dbReference>
<accession>A0AAD9D761</accession>
<dbReference type="SUPFAM" id="SSF52833">
    <property type="entry name" value="Thioredoxin-like"/>
    <property type="match status" value="1"/>
</dbReference>
<comment type="caution">
    <text evidence="4">The sequence shown here is derived from an EMBL/GenBank/DDBJ whole genome shotgun (WGS) entry which is preliminary data.</text>
</comment>
<dbReference type="GO" id="GO:0006749">
    <property type="term" value="P:glutathione metabolic process"/>
    <property type="evidence" value="ECO:0007669"/>
    <property type="project" value="TreeGrafter"/>
</dbReference>
<dbReference type="SFLD" id="SFLDS00019">
    <property type="entry name" value="Glutathione_Transferase_(cytos"/>
    <property type="match status" value="1"/>
</dbReference>
<feature type="domain" description="GST C-terminal" evidence="3">
    <location>
        <begin position="111"/>
        <end position="244"/>
    </location>
</feature>
<dbReference type="PANTHER" id="PTHR11571:SF150">
    <property type="entry name" value="GLUTATHIONE S-TRANSFERASE"/>
    <property type="match status" value="1"/>
</dbReference>
<evidence type="ECO:0000259" key="2">
    <source>
        <dbReference type="PROSITE" id="PS50404"/>
    </source>
</evidence>
<dbReference type="GO" id="GO:0004364">
    <property type="term" value="F:glutathione transferase activity"/>
    <property type="evidence" value="ECO:0007669"/>
    <property type="project" value="UniProtKB-EC"/>
</dbReference>
<dbReference type="EMBL" id="JATAAI010000034">
    <property type="protein sequence ID" value="KAK1735298.1"/>
    <property type="molecule type" value="Genomic_DNA"/>
</dbReference>